<dbReference type="SUPFAM" id="SSF46785">
    <property type="entry name" value="Winged helix' DNA-binding domain"/>
    <property type="match status" value="1"/>
</dbReference>
<dbReference type="PANTHER" id="PTHR30363:SF44">
    <property type="entry name" value="AGA OPERON TRANSCRIPTIONAL REPRESSOR-RELATED"/>
    <property type="match status" value="1"/>
</dbReference>
<dbReference type="AlphaFoldDB" id="A0A7H1S027"/>
<keyword evidence="1" id="KW-0805">Transcription regulation</keyword>
<evidence type="ECO:0000259" key="3">
    <source>
        <dbReference type="PROSITE" id="PS51000"/>
    </source>
</evidence>
<dbReference type="InterPro" id="IPR036390">
    <property type="entry name" value="WH_DNA-bd_sf"/>
</dbReference>
<evidence type="ECO:0000313" key="4">
    <source>
        <dbReference type="EMBL" id="QNU19866.1"/>
    </source>
</evidence>
<evidence type="ECO:0000256" key="2">
    <source>
        <dbReference type="ARBA" id="ARBA00023163"/>
    </source>
</evidence>
<dbReference type="Proteomes" id="UP000516388">
    <property type="component" value="Chromosome"/>
</dbReference>
<feature type="domain" description="HTH deoR-type" evidence="3">
    <location>
        <begin position="1"/>
        <end position="49"/>
    </location>
</feature>
<dbReference type="PRINTS" id="PR00037">
    <property type="entry name" value="HTHLACR"/>
</dbReference>
<protein>
    <submittedName>
        <fullName evidence="4">DeoR/GlpR transcriptional regulator</fullName>
    </submittedName>
</protein>
<dbReference type="SUPFAM" id="SSF100950">
    <property type="entry name" value="NagB/RpiA/CoA transferase-like"/>
    <property type="match status" value="1"/>
</dbReference>
<organism evidence="4 5">
    <name type="scientific">Geobacillus zalihae</name>
    <dbReference type="NCBI Taxonomy" id="213419"/>
    <lineage>
        <taxon>Bacteria</taxon>
        <taxon>Bacillati</taxon>
        <taxon>Bacillota</taxon>
        <taxon>Bacilli</taxon>
        <taxon>Bacillales</taxon>
        <taxon>Anoxybacillaceae</taxon>
        <taxon>Geobacillus</taxon>
    </lineage>
</organism>
<dbReference type="InterPro" id="IPR050313">
    <property type="entry name" value="Carb_Metab_HTH_regulators"/>
</dbReference>
<dbReference type="Gene3D" id="1.10.10.10">
    <property type="entry name" value="Winged helix-like DNA-binding domain superfamily/Winged helix DNA-binding domain"/>
    <property type="match status" value="1"/>
</dbReference>
<dbReference type="InterPro" id="IPR001034">
    <property type="entry name" value="DeoR_HTH"/>
</dbReference>
<keyword evidence="2" id="KW-0804">Transcription</keyword>
<dbReference type="Pfam" id="PF00455">
    <property type="entry name" value="DeoRC"/>
    <property type="match status" value="1"/>
</dbReference>
<dbReference type="Pfam" id="PF08220">
    <property type="entry name" value="HTH_DeoR"/>
    <property type="match status" value="1"/>
</dbReference>
<gene>
    <name evidence="4" type="ORF">IC807_15250</name>
</gene>
<dbReference type="SMART" id="SM00420">
    <property type="entry name" value="HTH_DEOR"/>
    <property type="match status" value="1"/>
</dbReference>
<dbReference type="RefSeq" id="WP_081212935.1">
    <property type="nucleotide sequence ID" value="NZ_CP061470.1"/>
</dbReference>
<sequence length="253" mass="28081">MLKKLADEEKLHVSELAETLNVSTETIRRDLDRLEKEGRLKKVYGGAVLAASFPWEPPFDEKSAINSKQKRVIGKMAASLVNDGDIIMVGNGTTPLEMIRYLGNKKNVTLITHSGPAMLLATEVFKGKIIFIGGEVDINQKSTTGPLAETALYKLKANKAFISAGGVSLKEGITDYDLNQAHISNIMIERSEELIVLADHTKLGESTFAHICPLDKVSIIISDWDCPKNWKKQLEEKNIKLLLPDKEDFENSF</sequence>
<keyword evidence="5" id="KW-1185">Reference proteome</keyword>
<name>A0A7H1S027_9BACL</name>
<dbReference type="InterPro" id="IPR036388">
    <property type="entry name" value="WH-like_DNA-bd_sf"/>
</dbReference>
<dbReference type="GO" id="GO:0003700">
    <property type="term" value="F:DNA-binding transcription factor activity"/>
    <property type="evidence" value="ECO:0007669"/>
    <property type="project" value="InterPro"/>
</dbReference>
<dbReference type="PANTHER" id="PTHR30363">
    <property type="entry name" value="HTH-TYPE TRANSCRIPTIONAL REGULATOR SRLR-RELATED"/>
    <property type="match status" value="1"/>
</dbReference>
<accession>A0A7H1S027</accession>
<evidence type="ECO:0000256" key="1">
    <source>
        <dbReference type="ARBA" id="ARBA00023015"/>
    </source>
</evidence>
<evidence type="ECO:0000313" key="5">
    <source>
        <dbReference type="Proteomes" id="UP000516388"/>
    </source>
</evidence>
<dbReference type="InterPro" id="IPR014036">
    <property type="entry name" value="DeoR-like_C"/>
</dbReference>
<dbReference type="SMART" id="SM01134">
    <property type="entry name" value="DeoRC"/>
    <property type="match status" value="1"/>
</dbReference>
<dbReference type="KEGG" id="gza:IC807_15250"/>
<dbReference type="PROSITE" id="PS51000">
    <property type="entry name" value="HTH_DEOR_2"/>
    <property type="match status" value="1"/>
</dbReference>
<dbReference type="EMBL" id="CP061470">
    <property type="protein sequence ID" value="QNU19866.1"/>
    <property type="molecule type" value="Genomic_DNA"/>
</dbReference>
<dbReference type="Gene3D" id="3.40.50.1360">
    <property type="match status" value="1"/>
</dbReference>
<proteinExistence type="predicted"/>
<reference evidence="4 5" key="1">
    <citation type="submission" date="2020-09" db="EMBL/GenBank/DDBJ databases">
        <title>Complete Geobacillus genomes through the use of hybrid genome assembly.</title>
        <authorList>
            <person name="Vera D.L."/>
            <person name="Venkateswaran K."/>
            <person name="Singh N.K."/>
            <person name="Landry K."/>
        </authorList>
    </citation>
    <scope>NUCLEOTIDE SEQUENCE [LARGE SCALE GENOMIC DNA]</scope>
    <source>
        <strain evidence="4 5">SURF-189</strain>
    </source>
</reference>
<dbReference type="InterPro" id="IPR037171">
    <property type="entry name" value="NagB/RpiA_transferase-like"/>
</dbReference>